<proteinExistence type="inferred from homology"/>
<gene>
    <name evidence="3" type="ORF">CWS31_000545</name>
</gene>
<keyword evidence="4" id="KW-1185">Reference proteome</keyword>
<organism evidence="3 4">
    <name type="scientific">Colwellia echini</name>
    <dbReference type="NCBI Taxonomy" id="1982103"/>
    <lineage>
        <taxon>Bacteria</taxon>
        <taxon>Pseudomonadati</taxon>
        <taxon>Pseudomonadota</taxon>
        <taxon>Gammaproteobacteria</taxon>
        <taxon>Alteromonadales</taxon>
        <taxon>Colwelliaceae</taxon>
        <taxon>Colwellia</taxon>
    </lineage>
</organism>
<dbReference type="EMBL" id="PJAI02000001">
    <property type="protein sequence ID" value="TYK67064.1"/>
    <property type="molecule type" value="Genomic_DNA"/>
</dbReference>
<name>A0ABY3N0X7_9GAMM</name>
<evidence type="ECO:0000313" key="3">
    <source>
        <dbReference type="EMBL" id="TYK67064.1"/>
    </source>
</evidence>
<dbReference type="InterPro" id="IPR007335">
    <property type="entry name" value="DUF413"/>
</dbReference>
<evidence type="ECO:0000256" key="1">
    <source>
        <dbReference type="ARBA" id="ARBA00093464"/>
    </source>
</evidence>
<comment type="similarity">
    <text evidence="1">Belongs to the MaoP family.</text>
</comment>
<dbReference type="Proteomes" id="UP000815846">
    <property type="component" value="Unassembled WGS sequence"/>
</dbReference>
<sequence>METSIRVGVTPFYAESEFPFGLARSSYFNKRESLELTTYGTTLQSLQLGLLSPINAEEQQFIMDLNSPDESDLYSVKLWQKYLKATQKSKVFHGFNFSERFHSNEVAEIDMNSAEVSLNM</sequence>
<evidence type="ECO:0000256" key="2">
    <source>
        <dbReference type="ARBA" id="ARBA00093628"/>
    </source>
</evidence>
<reference evidence="3 4" key="1">
    <citation type="submission" date="2019-08" db="EMBL/GenBank/DDBJ databases">
        <title>Microbe sample from Colwellia echini.</title>
        <authorList>
            <person name="Christiansen L."/>
            <person name="Pathiraja D."/>
            <person name="Schultz-Johansen M."/>
            <person name="Choi I.-G."/>
            <person name="Stougaard P."/>
        </authorList>
    </citation>
    <scope>NUCLEOTIDE SEQUENCE [LARGE SCALE GENOMIC DNA]</scope>
    <source>
        <strain evidence="3 4">A3</strain>
    </source>
</reference>
<protein>
    <recommendedName>
        <fullName evidence="2">Macrodomain Ori protein</fullName>
    </recommendedName>
</protein>
<accession>A0ABY3N0X7</accession>
<evidence type="ECO:0000313" key="4">
    <source>
        <dbReference type="Proteomes" id="UP000815846"/>
    </source>
</evidence>
<dbReference type="RefSeq" id="WP_101343214.1">
    <property type="nucleotide sequence ID" value="NZ_PJAI02000001.1"/>
</dbReference>
<dbReference type="Pfam" id="PF04219">
    <property type="entry name" value="DUF413"/>
    <property type="match status" value="1"/>
</dbReference>
<comment type="caution">
    <text evidence="3">The sequence shown here is derived from an EMBL/GenBank/DDBJ whole genome shotgun (WGS) entry which is preliminary data.</text>
</comment>